<evidence type="ECO:0000313" key="5">
    <source>
        <dbReference type="Proteomes" id="UP000650605"/>
    </source>
</evidence>
<dbReference type="Proteomes" id="UP001229409">
    <property type="component" value="Unassembled WGS sequence"/>
</dbReference>
<reference evidence="2" key="4">
    <citation type="submission" date="2023-04" db="EMBL/GenBank/DDBJ databases">
        <title>Uncovering the Secrets of Slow-Growing Bacteria in Tropical Savanna Soil through Cultivation and Genomic Analysis.</title>
        <authorList>
            <person name="Goncalves O.S."/>
            <person name="Santana M.F."/>
        </authorList>
    </citation>
    <scope>NUCLEOTIDE SEQUENCE</scope>
    <source>
        <strain evidence="2">ANTI</strain>
    </source>
</reference>
<name>A0A074LZT1_PAEPO</name>
<keyword evidence="4" id="KW-1185">Reference proteome</keyword>
<dbReference type="EMBL" id="JARVWT010000002">
    <property type="protein sequence ID" value="MDH2330647.1"/>
    <property type="molecule type" value="Genomic_DNA"/>
</dbReference>
<dbReference type="EMBL" id="JAEHFQ010000002">
    <property type="protein sequence ID" value="MBM0632651.1"/>
    <property type="molecule type" value="Genomic_DNA"/>
</dbReference>
<dbReference type="InterPro" id="IPR025942">
    <property type="entry name" value="SpoVIF"/>
</dbReference>
<dbReference type="EMBL" id="LYND01000162">
    <property type="protein sequence ID" value="ODA06973.1"/>
    <property type="molecule type" value="Genomic_DNA"/>
</dbReference>
<keyword evidence="3" id="KW-0723">Serine/threonine-protein kinase</keyword>
<protein>
    <submittedName>
        <fullName evidence="3">Serine/threonine protein kinase</fullName>
    </submittedName>
    <submittedName>
        <fullName evidence="1">Stage VI sporulation protein F</fullName>
    </submittedName>
</protein>
<dbReference type="RefSeq" id="WP_013310877.1">
    <property type="nucleotide sequence ID" value="NZ_ALJV01000148.1"/>
</dbReference>
<sequence>MSYQQYGISPQLVERIKLKMKNRALKERVKQQIEGVTKADLQNKAKVRHLVKSTSAILNERLTAAQEEQLTAFVLAQKIDPSNTFHLIKLWGMFR</sequence>
<evidence type="ECO:0000313" key="4">
    <source>
        <dbReference type="Proteomes" id="UP000094974"/>
    </source>
</evidence>
<accession>A0A074LZT1</accession>
<keyword evidence="3" id="KW-0808">Transferase</keyword>
<evidence type="ECO:0000313" key="2">
    <source>
        <dbReference type="EMBL" id="MDH2330647.1"/>
    </source>
</evidence>
<dbReference type="Proteomes" id="UP000094974">
    <property type="component" value="Unassembled WGS sequence"/>
</dbReference>
<dbReference type="Pfam" id="PF14069">
    <property type="entry name" value="SpoVIF"/>
    <property type="match status" value="1"/>
</dbReference>
<reference evidence="3" key="2">
    <citation type="submission" date="2016-05" db="EMBL/GenBank/DDBJ databases">
        <authorList>
            <person name="Zheng J."/>
            <person name="Timme R."/>
            <person name="Allard M."/>
            <person name="Strain E."/>
            <person name="Luo Y."/>
            <person name="Brown E."/>
        </authorList>
    </citation>
    <scope>NUCLEOTIDE SEQUENCE</scope>
    <source>
        <strain evidence="3">CFSAN034343</strain>
    </source>
</reference>
<reference evidence="4" key="1">
    <citation type="submission" date="2016-05" db="EMBL/GenBank/DDBJ databases">
        <title>Whole genome shotgun sequencing of cultured foodborne pathogen.</title>
        <authorList>
            <person name="Zheng J."/>
            <person name="Timme R."/>
            <person name="Allard M."/>
            <person name="Strain E."/>
            <person name="Luo Y."/>
            <person name="Brown E."/>
        </authorList>
    </citation>
    <scope>NUCLEOTIDE SEQUENCE [LARGE SCALE GENOMIC DNA]</scope>
    <source>
        <strain evidence="4">CFSAN034343</strain>
    </source>
</reference>
<dbReference type="Proteomes" id="UP000650605">
    <property type="component" value="Unassembled WGS sequence"/>
</dbReference>
<dbReference type="GO" id="GO:0004674">
    <property type="term" value="F:protein serine/threonine kinase activity"/>
    <property type="evidence" value="ECO:0007669"/>
    <property type="project" value="UniProtKB-KW"/>
</dbReference>
<reference evidence="1" key="3">
    <citation type="submission" date="2020-12" db="EMBL/GenBank/DDBJ databases">
        <title>Paenibacillus polymyxa LMG 27872: a double-edged sword.</title>
        <authorList>
            <person name="Langendries S."/>
            <person name="Garcia Mendez S."/>
            <person name="Beirinckx S."/>
            <person name="Viaene T."/>
            <person name="Baeyen S."/>
            <person name="Goeminne G."/>
            <person name="Willems A."/>
            <person name="Debode J."/>
            <person name="Goormachtig S."/>
        </authorList>
    </citation>
    <scope>NUCLEOTIDE SEQUENCE</scope>
    <source>
        <strain evidence="1">LMG 27872</strain>
    </source>
</reference>
<keyword evidence="3" id="KW-0418">Kinase</keyword>
<evidence type="ECO:0000313" key="3">
    <source>
        <dbReference type="EMBL" id="ODA06973.1"/>
    </source>
</evidence>
<organism evidence="1 5">
    <name type="scientific">Paenibacillus polymyxa</name>
    <name type="common">Bacillus polymyxa</name>
    <dbReference type="NCBI Taxonomy" id="1406"/>
    <lineage>
        <taxon>Bacteria</taxon>
        <taxon>Bacillati</taxon>
        <taxon>Bacillota</taxon>
        <taxon>Bacilli</taxon>
        <taxon>Bacillales</taxon>
        <taxon>Paenibacillaceae</taxon>
        <taxon>Paenibacillus</taxon>
    </lineage>
</organism>
<dbReference type="AlphaFoldDB" id="A0A074LZT1"/>
<evidence type="ECO:0000313" key="1">
    <source>
        <dbReference type="EMBL" id="MBM0632651.1"/>
    </source>
</evidence>
<gene>
    <name evidence="3" type="ORF">A7312_11670</name>
    <name evidence="1" type="ORF">JDW19_05860</name>
    <name evidence="2" type="ORF">QDS18_07185</name>
</gene>
<proteinExistence type="predicted"/>
<comment type="caution">
    <text evidence="1">The sequence shown here is derived from an EMBL/GenBank/DDBJ whole genome shotgun (WGS) entry which is preliminary data.</text>
</comment>
<dbReference type="eggNOG" id="ENOG5033811">
    <property type="taxonomic scope" value="Bacteria"/>
</dbReference>